<evidence type="ECO:0000313" key="7">
    <source>
        <dbReference type="Proteomes" id="UP000472260"/>
    </source>
</evidence>
<evidence type="ECO:0000256" key="2">
    <source>
        <dbReference type="ARBA" id="ARBA00022729"/>
    </source>
</evidence>
<dbReference type="FunFam" id="3.80.10.10:FF:001164">
    <property type="entry name" value="GH01279p"/>
    <property type="match status" value="1"/>
</dbReference>
<organism evidence="6 7">
    <name type="scientific">Sinocyclocheilus anshuiensis</name>
    <dbReference type="NCBI Taxonomy" id="1608454"/>
    <lineage>
        <taxon>Eukaryota</taxon>
        <taxon>Metazoa</taxon>
        <taxon>Chordata</taxon>
        <taxon>Craniata</taxon>
        <taxon>Vertebrata</taxon>
        <taxon>Euteleostomi</taxon>
        <taxon>Actinopterygii</taxon>
        <taxon>Neopterygii</taxon>
        <taxon>Teleostei</taxon>
        <taxon>Ostariophysi</taxon>
        <taxon>Cypriniformes</taxon>
        <taxon>Cyprinidae</taxon>
        <taxon>Cyprininae</taxon>
        <taxon>Sinocyclocheilus</taxon>
    </lineage>
</organism>
<dbReference type="Ensembl" id="ENSSANT00000068918.1">
    <property type="protein sequence ID" value="ENSSANP00000064835.1"/>
    <property type="gene ID" value="ENSSANG00000032321.1"/>
</dbReference>
<dbReference type="Pfam" id="PF13855">
    <property type="entry name" value="LRR_8"/>
    <property type="match status" value="2"/>
</dbReference>
<dbReference type="Proteomes" id="UP000472260">
    <property type="component" value="Unassembled WGS sequence"/>
</dbReference>
<evidence type="ECO:0000256" key="4">
    <source>
        <dbReference type="SAM" id="SignalP"/>
    </source>
</evidence>
<keyword evidence="7" id="KW-1185">Reference proteome</keyword>
<dbReference type="InterPro" id="IPR032675">
    <property type="entry name" value="LRR_dom_sf"/>
</dbReference>
<dbReference type="InterPro" id="IPR000483">
    <property type="entry name" value="Cys-rich_flank_reg_C"/>
</dbReference>
<dbReference type="AlphaFoldDB" id="A0A671PZW1"/>
<dbReference type="InterPro" id="IPR001611">
    <property type="entry name" value="Leu-rich_rpt"/>
</dbReference>
<proteinExistence type="predicted"/>
<dbReference type="PANTHER" id="PTHR24369:SF219">
    <property type="entry name" value="CARBOXYPEPTIDASE N SUBUNIT 2-LIKE ISOFORM X1"/>
    <property type="match status" value="1"/>
</dbReference>
<accession>A0A671PZW1</accession>
<dbReference type="SMART" id="SM00369">
    <property type="entry name" value="LRR_TYP"/>
    <property type="match status" value="5"/>
</dbReference>
<reference evidence="6" key="2">
    <citation type="submission" date="2025-09" db="UniProtKB">
        <authorList>
            <consortium name="Ensembl"/>
        </authorList>
    </citation>
    <scope>IDENTIFICATION</scope>
</reference>
<dbReference type="SMART" id="SM00082">
    <property type="entry name" value="LRRCT"/>
    <property type="match status" value="1"/>
</dbReference>
<dbReference type="SUPFAM" id="SSF52058">
    <property type="entry name" value="L domain-like"/>
    <property type="match status" value="1"/>
</dbReference>
<dbReference type="PROSITE" id="PS51450">
    <property type="entry name" value="LRR"/>
    <property type="match status" value="1"/>
</dbReference>
<evidence type="ECO:0000256" key="3">
    <source>
        <dbReference type="ARBA" id="ARBA00022737"/>
    </source>
</evidence>
<protein>
    <recommendedName>
        <fullName evidence="5">LRRCT domain-containing protein</fullName>
    </recommendedName>
</protein>
<feature type="chain" id="PRO_5025659772" description="LRRCT domain-containing protein" evidence="4">
    <location>
        <begin position="22"/>
        <end position="408"/>
    </location>
</feature>
<dbReference type="Gene3D" id="3.80.10.10">
    <property type="entry name" value="Ribonuclease Inhibitor"/>
    <property type="match status" value="2"/>
</dbReference>
<evidence type="ECO:0000259" key="5">
    <source>
        <dbReference type="SMART" id="SM00082"/>
    </source>
</evidence>
<dbReference type="GO" id="GO:0005886">
    <property type="term" value="C:plasma membrane"/>
    <property type="evidence" value="ECO:0007669"/>
    <property type="project" value="TreeGrafter"/>
</dbReference>
<keyword evidence="1" id="KW-0433">Leucine-rich repeat</keyword>
<dbReference type="InterPro" id="IPR003591">
    <property type="entry name" value="Leu-rich_rpt_typical-subtyp"/>
</dbReference>
<feature type="signal peptide" evidence="4">
    <location>
        <begin position="1"/>
        <end position="21"/>
    </location>
</feature>
<keyword evidence="2 4" id="KW-0732">Signal</keyword>
<dbReference type="InterPro" id="IPR050541">
    <property type="entry name" value="LRR_TM_domain-containing"/>
</dbReference>
<sequence length="408" mass="46042">MHLKIALVFIFILVHLHWSCTVDICQPGDDCKNQDVYDKTVTAIPEQFKDGADVIFFVNSQIPVIPKGVLSKNPQIKKIKFLSTSTHSVAVGAFEGLPDITLTLHNNQLVSLPDVLFGEMSKITELSLSCNNLTHFPTGVFSPLKKLKKLDLSSNQFSMISADFFESLEKLTDLNLQNNNIASLKQEDFEKRQSLSSLTLGNNKLQSLPGDVFDALPKLSKLYLNKNPWQCDCKLLPFFEWMKNNEDKIKSKPPEVCESPKNLLNQSITSLTEEQLICLTTSPTTTPLLTSTIPMTTLTNNNFNDHYFYHHGTINNCPCDDYIDSHHINSPNNNCDYNYINPQSYYKSRDNSNYLTTQHDYNNTFSHYTYGTFPLHGMVRFTFGGFPLGTVPGTFFSTTSVGVPSEPY</sequence>
<dbReference type="PANTHER" id="PTHR24369">
    <property type="entry name" value="ANTIGEN BSP, PUTATIVE-RELATED"/>
    <property type="match status" value="1"/>
</dbReference>
<feature type="domain" description="LRRCT" evidence="5">
    <location>
        <begin position="227"/>
        <end position="279"/>
    </location>
</feature>
<name>A0A671PZW1_9TELE</name>
<evidence type="ECO:0000313" key="6">
    <source>
        <dbReference type="Ensembl" id="ENSSANP00000064835.1"/>
    </source>
</evidence>
<keyword evidence="3" id="KW-0677">Repeat</keyword>
<reference evidence="6" key="1">
    <citation type="submission" date="2025-08" db="UniProtKB">
        <authorList>
            <consortium name="Ensembl"/>
        </authorList>
    </citation>
    <scope>IDENTIFICATION</scope>
</reference>
<evidence type="ECO:0000256" key="1">
    <source>
        <dbReference type="ARBA" id="ARBA00022614"/>
    </source>
</evidence>